<feature type="transmembrane region" description="Helical" evidence="1">
    <location>
        <begin position="101"/>
        <end position="119"/>
    </location>
</feature>
<evidence type="ECO:0000313" key="2">
    <source>
        <dbReference type="EMBL" id="CRK11561.1"/>
    </source>
</evidence>
<keyword evidence="1" id="KW-1133">Transmembrane helix</keyword>
<sequence length="163" mass="17209">MSSEKAILPQYEDSQATLELIESAPETTDKALCARFSVASTILSAVPWLIIGVLAKSELYADNEEYMGAALVAILAAQLMALTLATLSAQLAWPATQVGRYLAVGLGLGASTVFVIVTYESSAYANYYARTFMALGGLYAGLAFEVATGACQRGVEYRLSTGS</sequence>
<keyword evidence="1" id="KW-0812">Transmembrane</keyword>
<feature type="transmembrane region" description="Helical" evidence="1">
    <location>
        <begin position="66"/>
        <end position="89"/>
    </location>
</feature>
<proteinExistence type="predicted"/>
<name>A0A0G4MRX6_VERLO</name>
<reference evidence="4 5" key="1">
    <citation type="submission" date="2015-05" db="EMBL/GenBank/DDBJ databases">
        <authorList>
            <person name="Fogelqvist Johan"/>
        </authorList>
    </citation>
    <scope>NUCLEOTIDE SEQUENCE [LARGE SCALE GENOMIC DNA]</scope>
    <source>
        <strain evidence="2">VL1</strain>
        <strain evidence="3">VL2</strain>
    </source>
</reference>
<organism evidence="3 5">
    <name type="scientific">Verticillium longisporum</name>
    <name type="common">Verticillium dahliae var. longisporum</name>
    <dbReference type="NCBI Taxonomy" id="100787"/>
    <lineage>
        <taxon>Eukaryota</taxon>
        <taxon>Fungi</taxon>
        <taxon>Dikarya</taxon>
        <taxon>Ascomycota</taxon>
        <taxon>Pezizomycotina</taxon>
        <taxon>Sordariomycetes</taxon>
        <taxon>Hypocreomycetidae</taxon>
        <taxon>Glomerellales</taxon>
        <taxon>Plectosphaerellaceae</taxon>
        <taxon>Verticillium</taxon>
    </lineage>
</organism>
<dbReference type="Proteomes" id="UP000045706">
    <property type="component" value="Unassembled WGS sequence"/>
</dbReference>
<feature type="non-terminal residue" evidence="3">
    <location>
        <position position="163"/>
    </location>
</feature>
<evidence type="ECO:0000256" key="1">
    <source>
        <dbReference type="SAM" id="Phobius"/>
    </source>
</evidence>
<keyword evidence="1" id="KW-0472">Membrane</keyword>
<feature type="transmembrane region" description="Helical" evidence="1">
    <location>
        <begin position="131"/>
        <end position="151"/>
    </location>
</feature>
<dbReference type="Proteomes" id="UP000044602">
    <property type="component" value="Unassembled WGS sequence"/>
</dbReference>
<keyword evidence="4" id="KW-1185">Reference proteome</keyword>
<protein>
    <submittedName>
        <fullName evidence="3">Uncharacterized protein</fullName>
    </submittedName>
</protein>
<dbReference type="EMBL" id="CVQH01003002">
    <property type="protein sequence ID" value="CRK11561.1"/>
    <property type="molecule type" value="Genomic_DNA"/>
</dbReference>
<feature type="transmembrane region" description="Helical" evidence="1">
    <location>
        <begin position="32"/>
        <end position="54"/>
    </location>
</feature>
<evidence type="ECO:0000313" key="5">
    <source>
        <dbReference type="Proteomes" id="UP000045706"/>
    </source>
</evidence>
<accession>A0A0G4MRX6</accession>
<gene>
    <name evidence="2" type="ORF">BN1708_010195</name>
    <name evidence="3" type="ORF">BN1723_015159</name>
</gene>
<evidence type="ECO:0000313" key="3">
    <source>
        <dbReference type="EMBL" id="CRK36969.1"/>
    </source>
</evidence>
<dbReference type="EMBL" id="CVQI01029668">
    <property type="protein sequence ID" value="CRK36969.1"/>
    <property type="molecule type" value="Genomic_DNA"/>
</dbReference>
<dbReference type="AlphaFoldDB" id="A0A0G4MRX6"/>
<evidence type="ECO:0000313" key="4">
    <source>
        <dbReference type="Proteomes" id="UP000044602"/>
    </source>
</evidence>